<dbReference type="Pfam" id="PF00383">
    <property type="entry name" value="dCMP_cyt_deam_1"/>
    <property type="match status" value="1"/>
</dbReference>
<comment type="cofactor">
    <cofactor evidence="14 17">
        <name>Zn(2+)</name>
        <dbReference type="ChEBI" id="CHEBI:29105"/>
    </cofactor>
    <text evidence="14 17">Binds 1 zinc ion.</text>
</comment>
<keyword evidence="8 14" id="KW-0862">Zinc</keyword>
<keyword evidence="7 14" id="KW-0479">Metal-binding</keyword>
<feature type="binding site" evidence="16">
    <location>
        <position position="198"/>
    </location>
    <ligand>
        <name>substrate</name>
    </ligand>
</feature>
<feature type="binding site" evidence="16">
    <location>
        <position position="258"/>
    </location>
    <ligand>
        <name>substrate</name>
    </ligand>
</feature>
<evidence type="ECO:0000256" key="7">
    <source>
        <dbReference type="ARBA" id="ARBA00022723"/>
    </source>
</evidence>
<evidence type="ECO:0000256" key="17">
    <source>
        <dbReference type="PIRSR" id="PIRSR006769-3"/>
    </source>
</evidence>
<evidence type="ECO:0000256" key="3">
    <source>
        <dbReference type="ARBA" id="ARBA00004910"/>
    </source>
</evidence>
<evidence type="ECO:0000313" key="21">
    <source>
        <dbReference type="Proteomes" id="UP000000628"/>
    </source>
</evidence>
<evidence type="ECO:0000256" key="18">
    <source>
        <dbReference type="SAM" id="MobiDB-lite"/>
    </source>
</evidence>
<comment type="catalytic activity">
    <reaction evidence="13 14">
        <text>2,5-diamino-6-hydroxy-4-(5-phosphoribosylamino)-pyrimidine + H2O + H(+) = 5-amino-6-(5-phospho-D-ribosylamino)uracil + NH4(+)</text>
        <dbReference type="Rhea" id="RHEA:21868"/>
        <dbReference type="ChEBI" id="CHEBI:15377"/>
        <dbReference type="ChEBI" id="CHEBI:15378"/>
        <dbReference type="ChEBI" id="CHEBI:28938"/>
        <dbReference type="ChEBI" id="CHEBI:58453"/>
        <dbReference type="ChEBI" id="CHEBI:58614"/>
        <dbReference type="EC" id="3.5.4.26"/>
    </reaction>
</comment>
<protein>
    <recommendedName>
        <fullName evidence="14">Riboflavin biosynthesis protein RibD</fullName>
    </recommendedName>
    <domain>
        <recommendedName>
            <fullName evidence="14">Diaminohydroxyphosphoribosylaminopyrimidine deaminase</fullName>
            <shortName evidence="14">DRAP deaminase</shortName>
            <ecNumber evidence="14">3.5.4.26</ecNumber>
        </recommendedName>
        <alternativeName>
            <fullName evidence="14">Riboflavin-specific deaminase</fullName>
        </alternativeName>
    </domain>
    <domain>
        <recommendedName>
            <fullName evidence="14">5-amino-6-(5-phosphoribosylamino)uracil reductase</fullName>
            <ecNumber evidence="14">1.1.1.193</ecNumber>
        </recommendedName>
        <alternativeName>
            <fullName evidence="14">HTP reductase</fullName>
        </alternativeName>
    </domain>
</protein>
<keyword evidence="9 14" id="KW-0521">NADP</keyword>
<dbReference type="InterPro" id="IPR004794">
    <property type="entry name" value="Eubact_RibD"/>
</dbReference>
<evidence type="ECO:0000256" key="13">
    <source>
        <dbReference type="ARBA" id="ARBA00049886"/>
    </source>
</evidence>
<evidence type="ECO:0000256" key="10">
    <source>
        <dbReference type="ARBA" id="ARBA00023002"/>
    </source>
</evidence>
<dbReference type="Pfam" id="PF01872">
    <property type="entry name" value="RibD_C"/>
    <property type="match status" value="1"/>
</dbReference>
<accession>C7R1C9</accession>
<comment type="catalytic activity">
    <reaction evidence="12 14">
        <text>5-amino-6-(5-phospho-D-ribitylamino)uracil + NADP(+) = 5-amino-6-(5-phospho-D-ribosylamino)uracil + NADPH + H(+)</text>
        <dbReference type="Rhea" id="RHEA:17845"/>
        <dbReference type="ChEBI" id="CHEBI:15378"/>
        <dbReference type="ChEBI" id="CHEBI:57783"/>
        <dbReference type="ChEBI" id="CHEBI:58349"/>
        <dbReference type="ChEBI" id="CHEBI:58421"/>
        <dbReference type="ChEBI" id="CHEBI:58453"/>
        <dbReference type="EC" id="1.1.1.193"/>
    </reaction>
</comment>
<evidence type="ECO:0000256" key="15">
    <source>
        <dbReference type="PIRSR" id="PIRSR006769-1"/>
    </source>
</evidence>
<dbReference type="CDD" id="cd01284">
    <property type="entry name" value="Riboflavin_deaminase-reductase"/>
    <property type="match status" value="1"/>
</dbReference>
<dbReference type="eggNOG" id="COG1985">
    <property type="taxonomic scope" value="Bacteria"/>
</dbReference>
<evidence type="ECO:0000256" key="16">
    <source>
        <dbReference type="PIRSR" id="PIRSR006769-2"/>
    </source>
</evidence>
<keyword evidence="14" id="KW-0378">Hydrolase</keyword>
<dbReference type="InterPro" id="IPR002734">
    <property type="entry name" value="RibDG_C"/>
</dbReference>
<keyword evidence="10 14" id="KW-0560">Oxidoreductase</keyword>
<feature type="binding site" evidence="16">
    <location>
        <position position="162"/>
    </location>
    <ligand>
        <name>substrate</name>
    </ligand>
</feature>
<dbReference type="eggNOG" id="COG0117">
    <property type="taxonomic scope" value="Bacteria"/>
</dbReference>
<dbReference type="InterPro" id="IPR016192">
    <property type="entry name" value="APOBEC/CMP_deaminase_Zn-bd"/>
</dbReference>
<name>C7R1C9_JONDD</name>
<comment type="pathway">
    <text evidence="2 14">Cofactor biosynthesis; riboflavin biosynthesis; 5-amino-6-(D-ribitylamino)uracil from GTP: step 2/4.</text>
</comment>
<dbReference type="Proteomes" id="UP000000628">
    <property type="component" value="Chromosome"/>
</dbReference>
<dbReference type="Gene3D" id="3.40.140.10">
    <property type="entry name" value="Cytidine Deaminase, domain 2"/>
    <property type="match status" value="1"/>
</dbReference>
<evidence type="ECO:0000256" key="1">
    <source>
        <dbReference type="ARBA" id="ARBA00002151"/>
    </source>
</evidence>
<dbReference type="PANTHER" id="PTHR38011:SF7">
    <property type="entry name" value="2,5-DIAMINO-6-RIBOSYLAMINO-4(3H)-PYRIMIDINONE 5'-PHOSPHATE REDUCTASE"/>
    <property type="match status" value="1"/>
</dbReference>
<dbReference type="Gene3D" id="3.40.430.10">
    <property type="entry name" value="Dihydrofolate Reductase, subunit A"/>
    <property type="match status" value="1"/>
</dbReference>
<dbReference type="PROSITE" id="PS00903">
    <property type="entry name" value="CYT_DCMP_DEAMINASES_1"/>
    <property type="match status" value="1"/>
</dbReference>
<feature type="binding site" evidence="16">
    <location>
        <begin position="260"/>
        <end position="266"/>
    </location>
    <ligand>
        <name>NADP(+)</name>
        <dbReference type="ChEBI" id="CHEBI:58349"/>
    </ligand>
</feature>
<dbReference type="PROSITE" id="PS51747">
    <property type="entry name" value="CYT_DCMP_DEAMINASES_2"/>
    <property type="match status" value="1"/>
</dbReference>
<evidence type="ECO:0000256" key="14">
    <source>
        <dbReference type="PIRNR" id="PIRNR006769"/>
    </source>
</evidence>
<feature type="binding site" evidence="16">
    <location>
        <position position="164"/>
    </location>
    <ligand>
        <name>NADP(+)</name>
        <dbReference type="ChEBI" id="CHEBI:58349"/>
    </ligand>
</feature>
<keyword evidence="21" id="KW-1185">Reference proteome</keyword>
<comment type="similarity">
    <text evidence="5 14">In the C-terminal section; belongs to the HTP reductase family.</text>
</comment>
<gene>
    <name evidence="20" type="ordered locus">Jden_0680</name>
</gene>
<sequence length="354" mass="37430">MNVALEQAARGVRGANPLVGAVIVDEHSGDVAVGHHRGRGTAHAEVDALRCARDRGLRLDAATMYVTLEPCNHYGVTPPCTDAILDAGIPRVVIAGEDPHDVAAGGAHTLRAAGVVVDIVPLDAAVSLNERWLTAQRERRPFIRAKIAQSLDGFSAALDGTSQWITGPQAREYAHKQRHLVDAIVVGTGTVLADQPTLTARYDPGGAQPLRVHMGHTTTPPDAPIRGADGRFVHLPTHDPNLAAHQLYERGARDILIEGGPRLIGAFLEAGLVDLLEVYTAPMLLGGGTTSTALSSVASLGDALRFLPDPIAQPMRLGVDLLTHYIPRHDSDGQTNSVDAVNTQAVPGKDNTHV</sequence>
<dbReference type="HOGENOM" id="CLU_036590_1_0_11"/>
<feature type="binding site" evidence="17">
    <location>
        <position position="80"/>
    </location>
    <ligand>
        <name>Zn(2+)</name>
        <dbReference type="ChEBI" id="CHEBI:29105"/>
        <note>catalytic</note>
    </ligand>
</feature>
<feature type="region of interest" description="Disordered" evidence="18">
    <location>
        <begin position="330"/>
        <end position="354"/>
    </location>
</feature>
<dbReference type="NCBIfam" id="TIGR00326">
    <property type="entry name" value="eubact_ribD"/>
    <property type="match status" value="1"/>
</dbReference>
<feature type="domain" description="CMP/dCMP-type deaminase" evidence="19">
    <location>
        <begin position="1"/>
        <end position="118"/>
    </location>
</feature>
<feature type="compositionally biased region" description="Polar residues" evidence="18">
    <location>
        <begin position="333"/>
        <end position="345"/>
    </location>
</feature>
<dbReference type="UniPathway" id="UPA00275">
    <property type="reaction ID" value="UER00401"/>
</dbReference>
<evidence type="ECO:0000256" key="12">
    <source>
        <dbReference type="ARBA" id="ARBA00049861"/>
    </source>
</evidence>
<evidence type="ECO:0000256" key="6">
    <source>
        <dbReference type="ARBA" id="ARBA00022619"/>
    </source>
</evidence>
<dbReference type="SUPFAM" id="SSF53927">
    <property type="entry name" value="Cytidine deaminase-like"/>
    <property type="match status" value="1"/>
</dbReference>
<comment type="function">
    <text evidence="1 14">Converts 2,5-diamino-6-(ribosylamino)-4(3h)-pyrimidinone 5'-phosphate into 5-amino-6-(ribosylamino)-2,4(1h,3h)-pyrimidinedione 5'-phosphate.</text>
</comment>
<comment type="similarity">
    <text evidence="4 14">In the N-terminal section; belongs to the cytidine and deoxycytidylate deaminase family.</text>
</comment>
<dbReference type="InterPro" id="IPR050765">
    <property type="entry name" value="Riboflavin_Biosynth_HTPR"/>
</dbReference>
<evidence type="ECO:0000256" key="4">
    <source>
        <dbReference type="ARBA" id="ARBA00005259"/>
    </source>
</evidence>
<dbReference type="EMBL" id="CP001706">
    <property type="protein sequence ID" value="ACV08344.1"/>
    <property type="molecule type" value="Genomic_DNA"/>
</dbReference>
<dbReference type="EC" id="1.1.1.193" evidence="14"/>
<feature type="active site" description="Proton donor" evidence="15">
    <location>
        <position position="45"/>
    </location>
</feature>
<evidence type="ECO:0000256" key="5">
    <source>
        <dbReference type="ARBA" id="ARBA00007417"/>
    </source>
</evidence>
<evidence type="ECO:0000313" key="20">
    <source>
        <dbReference type="EMBL" id="ACV08344.1"/>
    </source>
</evidence>
<dbReference type="InterPro" id="IPR016193">
    <property type="entry name" value="Cytidine_deaminase-like"/>
</dbReference>
<feature type="binding site" evidence="17">
    <location>
        <position position="71"/>
    </location>
    <ligand>
        <name>Zn(2+)</name>
        <dbReference type="ChEBI" id="CHEBI:29105"/>
        <note>catalytic</note>
    </ligand>
</feature>
<keyword evidence="6 14" id="KW-0686">Riboflavin biosynthesis</keyword>
<feature type="binding site" evidence="16">
    <location>
        <position position="148"/>
    </location>
    <ligand>
        <name>NADP(+)</name>
        <dbReference type="ChEBI" id="CHEBI:58349"/>
    </ligand>
</feature>
<reference evidence="20 21" key="1">
    <citation type="journal article" date="2009" name="Stand. Genomic Sci.">
        <title>Complete genome sequence of Jonesia denitrificans type strain (Prevot 55134).</title>
        <authorList>
            <person name="Pukall R."/>
            <person name="Gehrich-Schroter G."/>
            <person name="Lapidus A."/>
            <person name="Nolan M."/>
            <person name="Glavina Del Rio T."/>
            <person name="Lucas S."/>
            <person name="Chen F."/>
            <person name="Tice H."/>
            <person name="Pitluck S."/>
            <person name="Cheng J.F."/>
            <person name="Copeland A."/>
            <person name="Saunders E."/>
            <person name="Brettin T."/>
            <person name="Detter J.C."/>
            <person name="Bruce D."/>
            <person name="Goodwin L."/>
            <person name="Pati A."/>
            <person name="Ivanova N."/>
            <person name="Mavromatis K."/>
            <person name="Ovchinnikova G."/>
            <person name="Chen A."/>
            <person name="Palaniappan K."/>
            <person name="Land M."/>
            <person name="Hauser L."/>
            <person name="Chang Y.J."/>
            <person name="Jeffries C.D."/>
            <person name="Chain P."/>
            <person name="Goker M."/>
            <person name="Bristow J."/>
            <person name="Eisen J.A."/>
            <person name="Markowitz V."/>
            <person name="Hugenholtz P."/>
            <person name="Kyrpides N.C."/>
            <person name="Klenk H.P."/>
            <person name="Han C."/>
        </authorList>
    </citation>
    <scope>NUCLEOTIDE SEQUENCE [LARGE SCALE GENOMIC DNA]</scope>
    <source>
        <strain evidence="21">ATCC 14870 / DSM 20603 / BCRC 15368 / CIP 55.134 / JCM 11481 / NBRC 15587 / NCTC 10816 / Prevot 55134</strain>
    </source>
</reference>
<dbReference type="AlphaFoldDB" id="C7R1C9"/>
<comment type="pathway">
    <text evidence="3 14">Cofactor biosynthesis; riboflavin biosynthesis; 5-amino-6-(D-ribitylamino)uracil from GTP: step 3/4.</text>
</comment>
<evidence type="ECO:0000256" key="8">
    <source>
        <dbReference type="ARBA" id="ARBA00022833"/>
    </source>
</evidence>
<dbReference type="InterPro" id="IPR024072">
    <property type="entry name" value="DHFR-like_dom_sf"/>
</dbReference>
<dbReference type="GO" id="GO:0008835">
    <property type="term" value="F:diaminohydroxyphosphoribosylaminopyrimidine deaminase activity"/>
    <property type="evidence" value="ECO:0007669"/>
    <property type="project" value="UniProtKB-EC"/>
</dbReference>
<dbReference type="PANTHER" id="PTHR38011">
    <property type="entry name" value="DIHYDROFOLATE REDUCTASE FAMILY PROTEIN (AFU_ORTHOLOGUE AFUA_8G06820)"/>
    <property type="match status" value="1"/>
</dbReference>
<feature type="binding site" evidence="16">
    <location>
        <position position="190"/>
    </location>
    <ligand>
        <name>NADP(+)</name>
        <dbReference type="ChEBI" id="CHEBI:58349"/>
    </ligand>
</feature>
<dbReference type="KEGG" id="jde:Jden_0680"/>
<evidence type="ECO:0000259" key="19">
    <source>
        <dbReference type="PROSITE" id="PS51747"/>
    </source>
</evidence>
<feature type="binding site" evidence="16">
    <location>
        <position position="194"/>
    </location>
    <ligand>
        <name>NADP(+)</name>
        <dbReference type="ChEBI" id="CHEBI:58349"/>
    </ligand>
</feature>
<dbReference type="STRING" id="471856.Jden_0680"/>
<evidence type="ECO:0000256" key="2">
    <source>
        <dbReference type="ARBA" id="ARBA00004882"/>
    </source>
</evidence>
<dbReference type="GO" id="GO:0008703">
    <property type="term" value="F:5-amino-6-(5-phosphoribosylamino)uracil reductase activity"/>
    <property type="evidence" value="ECO:0007669"/>
    <property type="project" value="UniProtKB-EC"/>
</dbReference>
<dbReference type="PIRSF" id="PIRSF006769">
    <property type="entry name" value="RibD"/>
    <property type="match status" value="1"/>
</dbReference>
<feature type="binding site" evidence="16">
    <location>
        <position position="178"/>
    </location>
    <ligand>
        <name>substrate</name>
    </ligand>
</feature>
<dbReference type="SUPFAM" id="SSF53597">
    <property type="entry name" value="Dihydrofolate reductase-like"/>
    <property type="match status" value="1"/>
</dbReference>
<keyword evidence="11" id="KW-0511">Multifunctional enzyme</keyword>
<dbReference type="InterPro" id="IPR002125">
    <property type="entry name" value="CMP_dCMP_dom"/>
</dbReference>
<feature type="binding site" evidence="16">
    <location>
        <position position="201"/>
    </location>
    <ligand>
        <name>substrate</name>
    </ligand>
</feature>
<dbReference type="EC" id="3.5.4.26" evidence="14"/>
<organism evidence="20 21">
    <name type="scientific">Jonesia denitrificans (strain ATCC 14870 / DSM 20603 / BCRC 15368 / CIP 55.134 / JCM 11481 / NBRC 15587 / NCTC 10816 / Prevot 55134)</name>
    <name type="common">Listeria denitrificans</name>
    <dbReference type="NCBI Taxonomy" id="471856"/>
    <lineage>
        <taxon>Bacteria</taxon>
        <taxon>Bacillati</taxon>
        <taxon>Actinomycetota</taxon>
        <taxon>Actinomycetes</taxon>
        <taxon>Micrococcales</taxon>
        <taxon>Jonesiaceae</taxon>
        <taxon>Jonesia</taxon>
    </lineage>
</organism>
<evidence type="ECO:0000256" key="11">
    <source>
        <dbReference type="ARBA" id="ARBA00023268"/>
    </source>
</evidence>
<dbReference type="GO" id="GO:0009231">
    <property type="term" value="P:riboflavin biosynthetic process"/>
    <property type="evidence" value="ECO:0007669"/>
    <property type="project" value="UniProtKB-UniPathway"/>
</dbReference>
<dbReference type="GO" id="GO:0008270">
    <property type="term" value="F:zinc ion binding"/>
    <property type="evidence" value="ECO:0007669"/>
    <property type="project" value="InterPro"/>
</dbReference>
<feature type="binding site" evidence="17">
    <location>
        <position position="43"/>
    </location>
    <ligand>
        <name>Zn(2+)</name>
        <dbReference type="ChEBI" id="CHEBI:29105"/>
        <note>catalytic</note>
    </ligand>
</feature>
<evidence type="ECO:0000256" key="9">
    <source>
        <dbReference type="ARBA" id="ARBA00022857"/>
    </source>
</evidence>
<proteinExistence type="inferred from homology"/>